<protein>
    <submittedName>
        <fullName evidence="2">Uncharacterized protein</fullName>
    </submittedName>
</protein>
<keyword evidence="1" id="KW-1133">Transmembrane helix</keyword>
<feature type="transmembrane region" description="Helical" evidence="1">
    <location>
        <begin position="85"/>
        <end position="105"/>
    </location>
</feature>
<evidence type="ECO:0000313" key="2">
    <source>
        <dbReference type="EMBL" id="QHT83554.1"/>
    </source>
</evidence>
<accession>A0A6C0HSW9</accession>
<keyword evidence="1" id="KW-0472">Membrane</keyword>
<reference evidence="2" key="1">
    <citation type="journal article" date="2020" name="Nature">
        <title>Giant virus diversity and host interactions through global metagenomics.</title>
        <authorList>
            <person name="Schulz F."/>
            <person name="Roux S."/>
            <person name="Paez-Espino D."/>
            <person name="Jungbluth S."/>
            <person name="Walsh D.A."/>
            <person name="Denef V.J."/>
            <person name="McMahon K.D."/>
            <person name="Konstantinidis K.T."/>
            <person name="Eloe-Fadrosh E.A."/>
            <person name="Kyrpides N.C."/>
            <person name="Woyke T."/>
        </authorList>
    </citation>
    <scope>NUCLEOTIDE SEQUENCE</scope>
    <source>
        <strain evidence="2">GVMAG-M-3300023184-168</strain>
    </source>
</reference>
<feature type="transmembrane region" description="Helical" evidence="1">
    <location>
        <begin position="12"/>
        <end position="28"/>
    </location>
</feature>
<name>A0A6C0HSW9_9ZZZZ</name>
<dbReference type="AlphaFoldDB" id="A0A6C0HSW9"/>
<sequence>MYTIPKRYDFIFSYFLFIWFLFYYFGYIKYCPNSWLILGVINNVIALALMVYYNNPILNILVFSIINIFIKLIPLWLIRNKPFRIEDFIFGSILFVIFSFWLSLYNTNFVKVTQKIVESIKEKRPGTPLEYNIIKTIQYS</sequence>
<dbReference type="EMBL" id="MN740010">
    <property type="protein sequence ID" value="QHT83554.1"/>
    <property type="molecule type" value="Genomic_DNA"/>
</dbReference>
<organism evidence="2">
    <name type="scientific">viral metagenome</name>
    <dbReference type="NCBI Taxonomy" id="1070528"/>
    <lineage>
        <taxon>unclassified sequences</taxon>
        <taxon>metagenomes</taxon>
        <taxon>organismal metagenomes</taxon>
    </lineage>
</organism>
<keyword evidence="1" id="KW-0812">Transmembrane</keyword>
<feature type="transmembrane region" description="Helical" evidence="1">
    <location>
        <begin position="60"/>
        <end position="78"/>
    </location>
</feature>
<evidence type="ECO:0000256" key="1">
    <source>
        <dbReference type="SAM" id="Phobius"/>
    </source>
</evidence>
<feature type="transmembrane region" description="Helical" evidence="1">
    <location>
        <begin position="35"/>
        <end position="54"/>
    </location>
</feature>
<proteinExistence type="predicted"/>